<proteinExistence type="predicted"/>
<evidence type="ECO:0000256" key="1">
    <source>
        <dbReference type="SAM" id="MobiDB-lite"/>
    </source>
</evidence>
<feature type="region of interest" description="Disordered" evidence="1">
    <location>
        <begin position="153"/>
        <end position="214"/>
    </location>
</feature>
<evidence type="ECO:0000259" key="2">
    <source>
        <dbReference type="SMART" id="SM00256"/>
    </source>
</evidence>
<dbReference type="Pfam" id="PF00646">
    <property type="entry name" value="F-box"/>
    <property type="match status" value="1"/>
</dbReference>
<dbReference type="EMBL" id="JAUUTY010000006">
    <property type="protein sequence ID" value="KAK1613777.1"/>
    <property type="molecule type" value="Genomic_DNA"/>
</dbReference>
<protein>
    <recommendedName>
        <fullName evidence="2">F-box domain-containing protein</fullName>
    </recommendedName>
</protein>
<dbReference type="InterPro" id="IPR036047">
    <property type="entry name" value="F-box-like_dom_sf"/>
</dbReference>
<gene>
    <name evidence="3" type="ORF">QYE76_019294</name>
</gene>
<keyword evidence="4" id="KW-1185">Reference proteome</keyword>
<feature type="compositionally biased region" description="Basic residues" evidence="1">
    <location>
        <begin position="166"/>
        <end position="177"/>
    </location>
</feature>
<dbReference type="SMART" id="SM00256">
    <property type="entry name" value="FBOX"/>
    <property type="match status" value="1"/>
</dbReference>
<dbReference type="AlphaFoldDB" id="A0AAD8R3S5"/>
<dbReference type="PANTHER" id="PTHR32133:SF328">
    <property type="entry name" value="F-BOX DOMAIN-CONTAINING PROTEIN"/>
    <property type="match status" value="1"/>
</dbReference>
<feature type="compositionally biased region" description="Basic and acidic residues" evidence="1">
    <location>
        <begin position="178"/>
        <end position="187"/>
    </location>
</feature>
<dbReference type="Proteomes" id="UP001231189">
    <property type="component" value="Unassembled WGS sequence"/>
</dbReference>
<name>A0AAD8R3S5_LOLMU</name>
<feature type="domain" description="F-box" evidence="2">
    <location>
        <begin position="19"/>
        <end position="59"/>
    </location>
</feature>
<evidence type="ECO:0000313" key="4">
    <source>
        <dbReference type="Proteomes" id="UP001231189"/>
    </source>
</evidence>
<dbReference type="InterPro" id="IPR001810">
    <property type="entry name" value="F-box_dom"/>
</dbReference>
<accession>A0AAD8R3S5</accession>
<dbReference type="Gene3D" id="1.20.1280.50">
    <property type="match status" value="1"/>
</dbReference>
<evidence type="ECO:0000313" key="3">
    <source>
        <dbReference type="EMBL" id="KAK1613777.1"/>
    </source>
</evidence>
<dbReference type="PANTHER" id="PTHR32133">
    <property type="entry name" value="OS07G0120400 PROTEIN"/>
    <property type="match status" value="1"/>
</dbReference>
<comment type="caution">
    <text evidence="3">The sequence shown here is derived from an EMBL/GenBank/DDBJ whole genome shotgun (WGS) entry which is preliminary data.</text>
</comment>
<dbReference type="SUPFAM" id="SSF81383">
    <property type="entry name" value="F-box domain"/>
    <property type="match status" value="1"/>
</dbReference>
<sequence>MSRHCPSLAPGPAPPLDNEDLLQEILLRLPPQPSSLPRVSLVCKHWRSILSDPNFIQLFRKHHRKPPLLGFFVGPCTGMEYIFTPVMDQPDHVPSTRFSMPQTIPSEAWEWHFKGCRHGLAVLISRSAAAARLGISPPRPVAAAASPSPASADAPALISFGPAPNRPRRHLRSKPSRSRSEPLDVRSARGSLRSRPPEALSARRRSAPLRLSPLDAGPLRSVLISPG</sequence>
<reference evidence="3" key="1">
    <citation type="submission" date="2023-07" db="EMBL/GenBank/DDBJ databases">
        <title>A chromosome-level genome assembly of Lolium multiflorum.</title>
        <authorList>
            <person name="Chen Y."/>
            <person name="Copetti D."/>
            <person name="Kolliker R."/>
            <person name="Studer B."/>
        </authorList>
    </citation>
    <scope>NUCLEOTIDE SEQUENCE</scope>
    <source>
        <strain evidence="3">02402/16</strain>
        <tissue evidence="3">Leaf</tissue>
    </source>
</reference>
<organism evidence="3 4">
    <name type="scientific">Lolium multiflorum</name>
    <name type="common">Italian ryegrass</name>
    <name type="synonym">Lolium perenne subsp. multiflorum</name>
    <dbReference type="NCBI Taxonomy" id="4521"/>
    <lineage>
        <taxon>Eukaryota</taxon>
        <taxon>Viridiplantae</taxon>
        <taxon>Streptophyta</taxon>
        <taxon>Embryophyta</taxon>
        <taxon>Tracheophyta</taxon>
        <taxon>Spermatophyta</taxon>
        <taxon>Magnoliopsida</taxon>
        <taxon>Liliopsida</taxon>
        <taxon>Poales</taxon>
        <taxon>Poaceae</taxon>
        <taxon>BOP clade</taxon>
        <taxon>Pooideae</taxon>
        <taxon>Poodae</taxon>
        <taxon>Poeae</taxon>
        <taxon>Poeae Chloroplast Group 2 (Poeae type)</taxon>
        <taxon>Loliodinae</taxon>
        <taxon>Loliinae</taxon>
        <taxon>Lolium</taxon>
    </lineage>
</organism>